<dbReference type="OrthoDB" id="2657374at2"/>
<dbReference type="Pfam" id="PF07589">
    <property type="entry name" value="PEP-CTERM"/>
    <property type="match status" value="1"/>
</dbReference>
<feature type="chain" id="PRO_5022824424" evidence="1">
    <location>
        <begin position="24"/>
        <end position="285"/>
    </location>
</feature>
<dbReference type="CDD" id="cd01951">
    <property type="entry name" value="lectin_L-type"/>
    <property type="match status" value="1"/>
</dbReference>
<sequence>MKKQLLATLFMLGCFGITSQTYAVPVLNTITLDDIAPTPGSSATKLPDGVLQLTDNSLSDPEYQIGSAYSTSPVGIETFNATFSFQYSGTYPAHGSADGIVFVIKNPASATSGGDGGGLGYGTITTGNGSYAGIPNSVGIEFDNWYNPEVGDPSSNHIGINVNGSVVSQGTVDISPEFNGSGPWYAWVDYDGSLLSVSVNQTNLKPDSAMLSYNIGNIQSVIDSPAATVGFTGSTGWATQTQQVLSFDYNDPPRAVPEPGTVTLLGIGGALVSIWTRRKRLAISD</sequence>
<keyword evidence="5" id="KW-1185">Reference proteome</keyword>
<dbReference type="EMBL" id="VDCH01000006">
    <property type="protein sequence ID" value="TNJ39437.1"/>
    <property type="molecule type" value="Genomic_DNA"/>
</dbReference>
<dbReference type="PANTHER" id="PTHR32401:SF48">
    <property type="entry name" value="LEGUME LECTIN DOMAIN-CONTAINING PROTEIN"/>
    <property type="match status" value="1"/>
</dbReference>
<dbReference type="PANTHER" id="PTHR32401">
    <property type="entry name" value="CONCANAVALIN A-LIKE LECTIN FAMILY PROTEIN"/>
    <property type="match status" value="1"/>
</dbReference>
<evidence type="ECO:0000256" key="1">
    <source>
        <dbReference type="SAM" id="SignalP"/>
    </source>
</evidence>
<feature type="domain" description="Ice-binding protein C-terminal" evidence="3">
    <location>
        <begin position="255"/>
        <end position="278"/>
    </location>
</feature>
<dbReference type="NCBIfam" id="TIGR02595">
    <property type="entry name" value="PEP_CTERM"/>
    <property type="match status" value="1"/>
</dbReference>
<name>A0A5C4S8E8_CHLTI</name>
<evidence type="ECO:0000313" key="4">
    <source>
        <dbReference type="EMBL" id="TNJ39437.1"/>
    </source>
</evidence>
<feature type="signal peptide" evidence="1">
    <location>
        <begin position="1"/>
        <end position="23"/>
    </location>
</feature>
<dbReference type="Pfam" id="PF00139">
    <property type="entry name" value="Lectin_legB"/>
    <property type="match status" value="1"/>
</dbReference>
<organism evidence="4 5">
    <name type="scientific">Chlorobaculum thiosulfatiphilum</name>
    <name type="common">Chlorobium limicola f.sp. thiosulfatophilum</name>
    <dbReference type="NCBI Taxonomy" id="115852"/>
    <lineage>
        <taxon>Bacteria</taxon>
        <taxon>Pseudomonadati</taxon>
        <taxon>Chlorobiota</taxon>
        <taxon>Chlorobiia</taxon>
        <taxon>Chlorobiales</taxon>
        <taxon>Chlorobiaceae</taxon>
        <taxon>Chlorobaculum</taxon>
    </lineage>
</organism>
<dbReference type="InterPro" id="IPR056573">
    <property type="entry name" value="Lectin_L-type_dom"/>
</dbReference>
<dbReference type="Gene3D" id="2.60.120.200">
    <property type="match status" value="1"/>
</dbReference>
<dbReference type="Proteomes" id="UP000308271">
    <property type="component" value="Unassembled WGS sequence"/>
</dbReference>
<dbReference type="InterPro" id="IPR001220">
    <property type="entry name" value="Legume_lectin_dom"/>
</dbReference>
<protein>
    <submittedName>
        <fullName evidence="4">PEP-CTERM sorting domain-containing protein</fullName>
    </submittedName>
</protein>
<dbReference type="InterPro" id="IPR013320">
    <property type="entry name" value="ConA-like_dom_sf"/>
</dbReference>
<gene>
    <name evidence="4" type="ORF">FGF66_04415</name>
</gene>
<reference evidence="4 5" key="1">
    <citation type="submission" date="2019-05" db="EMBL/GenBank/DDBJ databases">
        <title>Draft Whole-Genome sequence of the green sulfur bacterium Chlorobaculum thiosulfatiphilum DSM 249.</title>
        <authorList>
            <person name="Meyer T.E."/>
            <person name="Kyndt J.A."/>
        </authorList>
    </citation>
    <scope>NUCLEOTIDE SEQUENCE [LARGE SCALE GENOMIC DNA]</scope>
    <source>
        <strain evidence="4 5">DSM 249</strain>
    </source>
</reference>
<feature type="domain" description="Legume lectin" evidence="2">
    <location>
        <begin position="43"/>
        <end position="251"/>
    </location>
</feature>
<evidence type="ECO:0000259" key="2">
    <source>
        <dbReference type="Pfam" id="PF00139"/>
    </source>
</evidence>
<comment type="caution">
    <text evidence="4">The sequence shown here is derived from an EMBL/GenBank/DDBJ whole genome shotgun (WGS) entry which is preliminary data.</text>
</comment>
<dbReference type="InterPro" id="IPR050258">
    <property type="entry name" value="Leguminous_Lectin"/>
</dbReference>
<evidence type="ECO:0000259" key="3">
    <source>
        <dbReference type="Pfam" id="PF07589"/>
    </source>
</evidence>
<dbReference type="InterPro" id="IPR013424">
    <property type="entry name" value="Ice-binding_C"/>
</dbReference>
<dbReference type="SUPFAM" id="SSF49899">
    <property type="entry name" value="Concanavalin A-like lectins/glucanases"/>
    <property type="match status" value="1"/>
</dbReference>
<proteinExistence type="predicted"/>
<evidence type="ECO:0000313" key="5">
    <source>
        <dbReference type="Proteomes" id="UP000308271"/>
    </source>
</evidence>
<accession>A0A5C4S8E8</accession>
<keyword evidence="1" id="KW-0732">Signal</keyword>
<dbReference type="GO" id="GO:0030246">
    <property type="term" value="F:carbohydrate binding"/>
    <property type="evidence" value="ECO:0007669"/>
    <property type="project" value="InterPro"/>
</dbReference>
<dbReference type="AlphaFoldDB" id="A0A5C4S8E8"/>